<feature type="compositionally biased region" description="Polar residues" evidence="1">
    <location>
        <begin position="25"/>
        <end position="36"/>
    </location>
</feature>
<dbReference type="InterPro" id="IPR011042">
    <property type="entry name" value="6-blade_b-propeller_TolB-like"/>
</dbReference>
<feature type="domain" description="Glucose/Sorbosone dehydrogenase" evidence="2">
    <location>
        <begin position="73"/>
        <end position="369"/>
    </location>
</feature>
<dbReference type="RefSeq" id="WP_349637432.1">
    <property type="nucleotide sequence ID" value="NZ_CP090958.1"/>
</dbReference>
<evidence type="ECO:0000313" key="4">
    <source>
        <dbReference type="Proteomes" id="UP001209083"/>
    </source>
</evidence>
<organism evidence="3 4">
    <name type="scientific">Saxibacter everestensis</name>
    <dbReference type="NCBI Taxonomy" id="2909229"/>
    <lineage>
        <taxon>Bacteria</taxon>
        <taxon>Bacillati</taxon>
        <taxon>Actinomycetota</taxon>
        <taxon>Actinomycetes</taxon>
        <taxon>Micrococcales</taxon>
        <taxon>Brevibacteriaceae</taxon>
        <taxon>Saxibacter</taxon>
    </lineage>
</organism>
<evidence type="ECO:0000259" key="2">
    <source>
        <dbReference type="Pfam" id="PF07995"/>
    </source>
</evidence>
<dbReference type="InterPro" id="IPR011041">
    <property type="entry name" value="Quinoprot_gluc/sorb_DH_b-prop"/>
</dbReference>
<dbReference type="Pfam" id="PF07995">
    <property type="entry name" value="GSDH"/>
    <property type="match status" value="1"/>
</dbReference>
<feature type="compositionally biased region" description="Low complexity" evidence="1">
    <location>
        <begin position="43"/>
        <end position="60"/>
    </location>
</feature>
<dbReference type="Gene3D" id="2.120.10.30">
    <property type="entry name" value="TolB, C-terminal domain"/>
    <property type="match status" value="1"/>
</dbReference>
<evidence type="ECO:0000313" key="3">
    <source>
        <dbReference type="EMBL" id="WGW10652.1"/>
    </source>
</evidence>
<dbReference type="InterPro" id="IPR012938">
    <property type="entry name" value="Glc/Sorbosone_DH"/>
</dbReference>
<dbReference type="GO" id="GO:0016491">
    <property type="term" value="F:oxidoreductase activity"/>
    <property type="evidence" value="ECO:0007669"/>
    <property type="project" value="UniProtKB-KW"/>
</dbReference>
<dbReference type="PANTHER" id="PTHR19328">
    <property type="entry name" value="HEDGEHOG-INTERACTING PROTEIN"/>
    <property type="match status" value="1"/>
</dbReference>
<protein>
    <submittedName>
        <fullName evidence="3">PQQ-dependent sugar dehydrogenase</fullName>
        <ecNumber evidence="3">1.1.5.-</ecNumber>
    </submittedName>
</protein>
<accession>A0ABY8QNX1</accession>
<name>A0ABY8QNX1_9MICO</name>
<keyword evidence="4" id="KW-1185">Reference proteome</keyword>
<dbReference type="Proteomes" id="UP001209083">
    <property type="component" value="Chromosome"/>
</dbReference>
<dbReference type="EMBL" id="CP090958">
    <property type="protein sequence ID" value="WGW10652.1"/>
    <property type="molecule type" value="Genomic_DNA"/>
</dbReference>
<reference evidence="3 4" key="1">
    <citation type="submission" date="2023-05" db="EMBL/GenBank/DDBJ databases">
        <title>Lithophilousrod everest ZFBP1038 complete genpme.</title>
        <authorList>
            <person name="Tian M."/>
        </authorList>
    </citation>
    <scope>NUCLEOTIDE SEQUENCE [LARGE SCALE GENOMIC DNA]</scope>
    <source>
        <strain evidence="3 4">ZFBP1038</strain>
    </source>
</reference>
<gene>
    <name evidence="3" type="ORF">LWF01_10950</name>
</gene>
<keyword evidence="3" id="KW-0560">Oxidoreductase</keyword>
<dbReference type="PANTHER" id="PTHR19328:SF13">
    <property type="entry name" value="HIPL1 PROTEIN"/>
    <property type="match status" value="1"/>
</dbReference>
<feature type="region of interest" description="Disordered" evidence="1">
    <location>
        <begin position="19"/>
        <end position="76"/>
    </location>
</feature>
<dbReference type="EC" id="1.1.5.-" evidence="3"/>
<proteinExistence type="predicted"/>
<sequence length="380" mass="39417">MATIAAVAAVALLVSGCTGGEPRVVQSSSQSASTDPGSPGPNSAEPEATPSASSAPELPEGTPGTPQQLAGGLDTPWGVAFLPDGSALITLRDEARVIQLTDDGDVVEIDASGPDGVVPDVAVGGEGGLLGIAVSQSFSSDSLVYLYRTGEDGSNVFTMRLGEARLSDPTVILDGIEAASTHNGGRLAFGPDGSLYVSTGDAQNRPNAQNNNSLNGKILRIAADGSIPDDNPFEGSPVFSFGHRNVQGMGWDSEGNMWASEFGQDRLDELNLIEAGGNYGWPEVEGDGGGSGFIDPLVTWPPGQASPSGLAVTQDAVYLAALRGERLWRVPRSGTTVRKPEAYFQNEHGRLRAVAVAPDNSLWLLTNQGPESRVLRVPLD</sequence>
<dbReference type="SUPFAM" id="SSF50952">
    <property type="entry name" value="Soluble quinoprotein glucose dehydrogenase"/>
    <property type="match status" value="1"/>
</dbReference>
<evidence type="ECO:0000256" key="1">
    <source>
        <dbReference type="SAM" id="MobiDB-lite"/>
    </source>
</evidence>